<feature type="domain" description="Hydantoinase A/oxoprolinase" evidence="1">
    <location>
        <begin position="195"/>
        <end position="501"/>
    </location>
</feature>
<dbReference type="Pfam" id="PF01968">
    <property type="entry name" value="Hydantoinase_A"/>
    <property type="match status" value="1"/>
</dbReference>
<dbReference type="InterPro" id="IPR008040">
    <property type="entry name" value="Hydant_A_N"/>
</dbReference>
<evidence type="ECO:0000259" key="1">
    <source>
        <dbReference type="Pfam" id="PF01968"/>
    </source>
</evidence>
<dbReference type="STRING" id="225324.SAMN02745126_02493"/>
<keyword evidence="4" id="KW-1185">Reference proteome</keyword>
<dbReference type="GO" id="GO:0017168">
    <property type="term" value="F:5-oxoprolinase (ATP-hydrolyzing) activity"/>
    <property type="evidence" value="ECO:0007669"/>
    <property type="project" value="TreeGrafter"/>
</dbReference>
<dbReference type="Pfam" id="PF05378">
    <property type="entry name" value="Hydant_A_N"/>
    <property type="match status" value="1"/>
</dbReference>
<dbReference type="InterPro" id="IPR002821">
    <property type="entry name" value="Hydantoinase_A"/>
</dbReference>
<evidence type="ECO:0000313" key="3">
    <source>
        <dbReference type="EMBL" id="SJZ83536.1"/>
    </source>
</evidence>
<dbReference type="InterPro" id="IPR045079">
    <property type="entry name" value="Oxoprolinase-like"/>
</dbReference>
<dbReference type="GO" id="GO:0006749">
    <property type="term" value="P:glutathione metabolic process"/>
    <property type="evidence" value="ECO:0007669"/>
    <property type="project" value="TreeGrafter"/>
</dbReference>
<name>A0A1T4NWW7_9HYPH</name>
<dbReference type="AlphaFoldDB" id="A0A1T4NWW7"/>
<dbReference type="PANTHER" id="PTHR11365:SF23">
    <property type="entry name" value="HYPOTHETICAL 5-OXOPROLINASE (EUROFUNG)-RELATED"/>
    <property type="match status" value="1"/>
</dbReference>
<dbReference type="PANTHER" id="PTHR11365">
    <property type="entry name" value="5-OXOPROLINASE RELATED"/>
    <property type="match status" value="1"/>
</dbReference>
<dbReference type="OrthoDB" id="9814788at2"/>
<accession>A0A1T4NWW7</accession>
<sequence>MEKRAYRIGIDVGGTFTKAVLIDNDTLEVVERASVLTTHTNARGVARGVIDVFRQVLARSGVEPASVVFIAHSTTQATNALLEGDVARVGVIGIASEQLADLARQQSRIDAIELAPGRSLRPDHRFLTTETLTEAAALAAIDELRAQGAEAIVATSAFAVDDGSCEQAVQEAGRVRGIPVSPAHEVSGLYGLATRTRTAVVNASILPRMIQTAAMTELSIREAGIAAPLMIMRGDGGVMDTDEMRRRPAMTMLSGPAASVAGALMHLRVSDGIYFEVGGTSTNIGVIRNGQPTVKYARLGGHDTYVSSLDVRVIGVAGGSMVRVREGALFDVGPRSAHIAGLPYAAFGQADVLREGKIELFRPAPDDPPDYVAVRATDGSLHAITLTCAANVLGYAKPGMHACGDAEAARAAMLPLASMLGRTVEEVARSILEAAARKIESVVLQLIGEYGLDRDQAMLVGQGGGAGALVPFLAERLELASVISKDAEVISSIGVALALVRDVVERLIPDPQPEDLRALKREAFEAVVRQGAAPETVEVRIEIDPYTQRVRAVATGACGMRTRVAKAITEGQACRIAAESMAVPVDAIRVAAATDSLFVLQAVLRDAGRPAVRVVDLEGTIRLRRSAATVTRSVAQQGLATLRHLLGRTTSKIGGGAALADIIILLGSHIVELARGGSAEQALALARTEFEGVPADTTVVFIAAGGAHP</sequence>
<dbReference type="GO" id="GO:0005829">
    <property type="term" value="C:cytosol"/>
    <property type="evidence" value="ECO:0007669"/>
    <property type="project" value="TreeGrafter"/>
</dbReference>
<dbReference type="EMBL" id="FUWJ01000002">
    <property type="protein sequence ID" value="SJZ83536.1"/>
    <property type="molecule type" value="Genomic_DNA"/>
</dbReference>
<feature type="domain" description="Hydantoinase/oxoprolinase N-terminal" evidence="2">
    <location>
        <begin position="7"/>
        <end position="172"/>
    </location>
</feature>
<gene>
    <name evidence="3" type="ORF">SAMN02745126_02493</name>
</gene>
<dbReference type="RefSeq" id="WP_085934169.1">
    <property type="nucleotide sequence ID" value="NZ_FUWJ01000002.1"/>
</dbReference>
<proteinExistence type="predicted"/>
<evidence type="ECO:0000313" key="4">
    <source>
        <dbReference type="Proteomes" id="UP000190092"/>
    </source>
</evidence>
<organism evidence="3 4">
    <name type="scientific">Enhydrobacter aerosaccus</name>
    <dbReference type="NCBI Taxonomy" id="225324"/>
    <lineage>
        <taxon>Bacteria</taxon>
        <taxon>Pseudomonadati</taxon>
        <taxon>Pseudomonadota</taxon>
        <taxon>Alphaproteobacteria</taxon>
        <taxon>Hyphomicrobiales</taxon>
        <taxon>Enhydrobacter</taxon>
    </lineage>
</organism>
<dbReference type="SUPFAM" id="SSF53067">
    <property type="entry name" value="Actin-like ATPase domain"/>
    <property type="match status" value="1"/>
</dbReference>
<protein>
    <submittedName>
        <fullName evidence="3">N-methylhydantoinase A/oxoprolinase/acetone carboxylase, beta subunit</fullName>
    </submittedName>
</protein>
<dbReference type="Gene3D" id="3.30.420.40">
    <property type="match status" value="1"/>
</dbReference>
<dbReference type="Proteomes" id="UP000190092">
    <property type="component" value="Unassembled WGS sequence"/>
</dbReference>
<dbReference type="InterPro" id="IPR043129">
    <property type="entry name" value="ATPase_NBD"/>
</dbReference>
<reference evidence="4" key="1">
    <citation type="submission" date="2017-02" db="EMBL/GenBank/DDBJ databases">
        <authorList>
            <person name="Varghese N."/>
            <person name="Submissions S."/>
        </authorList>
    </citation>
    <scope>NUCLEOTIDE SEQUENCE [LARGE SCALE GENOMIC DNA]</scope>
    <source>
        <strain evidence="4">ATCC 27094</strain>
    </source>
</reference>
<evidence type="ECO:0000259" key="2">
    <source>
        <dbReference type="Pfam" id="PF05378"/>
    </source>
</evidence>